<dbReference type="GO" id="GO:0016491">
    <property type="term" value="F:oxidoreductase activity"/>
    <property type="evidence" value="ECO:0007669"/>
    <property type="project" value="UniProtKB-KW"/>
</dbReference>
<reference evidence="4 5" key="1">
    <citation type="submission" date="2023-11" db="EMBL/GenBank/DDBJ databases">
        <authorList>
            <person name="Okamura Y."/>
        </authorList>
    </citation>
    <scope>NUCLEOTIDE SEQUENCE [LARGE SCALE GENOMIC DNA]</scope>
</reference>
<protein>
    <submittedName>
        <fullName evidence="4">Uncharacterized protein</fullName>
    </submittedName>
</protein>
<dbReference type="PRINTS" id="PR00081">
    <property type="entry name" value="GDHRDH"/>
</dbReference>
<dbReference type="PANTHER" id="PTHR43963:SF4">
    <property type="entry name" value="CARBONYL REDUCTASE (NADPH)"/>
    <property type="match status" value="1"/>
</dbReference>
<evidence type="ECO:0000313" key="4">
    <source>
        <dbReference type="EMBL" id="CAK1546685.1"/>
    </source>
</evidence>
<comment type="similarity">
    <text evidence="1">Belongs to the short-chain dehydrogenases/reductases (SDR) family.</text>
</comment>
<evidence type="ECO:0000256" key="1">
    <source>
        <dbReference type="ARBA" id="ARBA00006484"/>
    </source>
</evidence>
<accession>A0AAV1JDM9</accession>
<proteinExistence type="inferred from homology"/>
<dbReference type="Gene3D" id="3.40.50.720">
    <property type="entry name" value="NAD(P)-binding Rossmann-like Domain"/>
    <property type="match status" value="1"/>
</dbReference>
<keyword evidence="3" id="KW-0560">Oxidoreductase</keyword>
<dbReference type="SUPFAM" id="SSF51735">
    <property type="entry name" value="NAD(P)-binding Rossmann-fold domains"/>
    <property type="match status" value="1"/>
</dbReference>
<keyword evidence="2" id="KW-0521">NADP</keyword>
<dbReference type="PANTHER" id="PTHR43963">
    <property type="entry name" value="CARBONYL REDUCTASE 1-RELATED"/>
    <property type="match status" value="1"/>
</dbReference>
<evidence type="ECO:0000256" key="3">
    <source>
        <dbReference type="ARBA" id="ARBA00023002"/>
    </source>
</evidence>
<dbReference type="Pfam" id="PF00106">
    <property type="entry name" value="adh_short"/>
    <property type="match status" value="1"/>
</dbReference>
<dbReference type="InterPro" id="IPR002347">
    <property type="entry name" value="SDR_fam"/>
</dbReference>
<dbReference type="EMBL" id="CAVLEF010000008">
    <property type="protein sequence ID" value="CAK1546685.1"/>
    <property type="molecule type" value="Genomic_DNA"/>
</dbReference>
<name>A0AAV1JDM9_9NEOP</name>
<gene>
    <name evidence="4" type="ORF">LNINA_LOCUS6225</name>
</gene>
<evidence type="ECO:0000313" key="5">
    <source>
        <dbReference type="Proteomes" id="UP001497472"/>
    </source>
</evidence>
<sequence>MAKVAVVTGANKGLGLALVKGLCQELNGIVYLTSRDLKRGLKACNILKFQGLDPEFHHLNITDNEGIQEFVKFIKDKHEKIDILINNAGVLFLKDAPEPKTFQAEQTLLVNFYSLVNFTEAMLPLIRENGTILNISSSRLKRNGPRVSEECEDEYRYQSLGLITVRRIQSGCNAYTFMLNRRLAPSHITVNCVHPGYVISDMTNGAGSITPEQGAVIPLQLALHPENGGLYVWHDGSRVPWDGPDPRGYIDRIL</sequence>
<comment type="caution">
    <text evidence="4">The sequence shown here is derived from an EMBL/GenBank/DDBJ whole genome shotgun (WGS) entry which is preliminary data.</text>
</comment>
<dbReference type="Proteomes" id="UP001497472">
    <property type="component" value="Unassembled WGS sequence"/>
</dbReference>
<dbReference type="AlphaFoldDB" id="A0AAV1JDM9"/>
<organism evidence="4 5">
    <name type="scientific">Leptosia nina</name>
    <dbReference type="NCBI Taxonomy" id="320188"/>
    <lineage>
        <taxon>Eukaryota</taxon>
        <taxon>Metazoa</taxon>
        <taxon>Ecdysozoa</taxon>
        <taxon>Arthropoda</taxon>
        <taxon>Hexapoda</taxon>
        <taxon>Insecta</taxon>
        <taxon>Pterygota</taxon>
        <taxon>Neoptera</taxon>
        <taxon>Endopterygota</taxon>
        <taxon>Lepidoptera</taxon>
        <taxon>Glossata</taxon>
        <taxon>Ditrysia</taxon>
        <taxon>Papilionoidea</taxon>
        <taxon>Pieridae</taxon>
        <taxon>Pierinae</taxon>
        <taxon>Leptosia</taxon>
    </lineage>
</organism>
<dbReference type="InterPro" id="IPR036291">
    <property type="entry name" value="NAD(P)-bd_dom_sf"/>
</dbReference>
<evidence type="ECO:0000256" key="2">
    <source>
        <dbReference type="ARBA" id="ARBA00022857"/>
    </source>
</evidence>
<keyword evidence="5" id="KW-1185">Reference proteome</keyword>